<dbReference type="Proteomes" id="UP001595891">
    <property type="component" value="Unassembled WGS sequence"/>
</dbReference>
<protein>
    <submittedName>
        <fullName evidence="2">TlpA disulfide reductase family protein</fullName>
    </submittedName>
</protein>
<evidence type="ECO:0000256" key="1">
    <source>
        <dbReference type="SAM" id="Phobius"/>
    </source>
</evidence>
<dbReference type="CDD" id="cd02966">
    <property type="entry name" value="TlpA_like_family"/>
    <property type="match status" value="1"/>
</dbReference>
<name>A0ABV9EJ12_9ACTN</name>
<dbReference type="EMBL" id="JBHSFN010000017">
    <property type="protein sequence ID" value="MFC4589607.1"/>
    <property type="molecule type" value="Genomic_DNA"/>
</dbReference>
<accession>A0ABV9EJ12</accession>
<keyword evidence="1" id="KW-0472">Membrane</keyword>
<comment type="caution">
    <text evidence="2">The sequence shown here is derived from an EMBL/GenBank/DDBJ whole genome shotgun (WGS) entry which is preliminary data.</text>
</comment>
<reference evidence="3" key="1">
    <citation type="journal article" date="2019" name="Int. J. Syst. Evol. Microbiol.">
        <title>The Global Catalogue of Microorganisms (GCM) 10K type strain sequencing project: providing services to taxonomists for standard genome sequencing and annotation.</title>
        <authorList>
            <consortium name="The Broad Institute Genomics Platform"/>
            <consortium name="The Broad Institute Genome Sequencing Center for Infectious Disease"/>
            <person name="Wu L."/>
            <person name="Ma J."/>
        </authorList>
    </citation>
    <scope>NUCLEOTIDE SEQUENCE [LARGE SCALE GENOMIC DNA]</scope>
    <source>
        <strain evidence="3">CCUG 49560</strain>
    </source>
</reference>
<dbReference type="RefSeq" id="WP_262844386.1">
    <property type="nucleotide sequence ID" value="NZ_JANZYP010000028.1"/>
</dbReference>
<feature type="transmembrane region" description="Helical" evidence="1">
    <location>
        <begin position="6"/>
        <end position="26"/>
    </location>
</feature>
<evidence type="ECO:0000313" key="3">
    <source>
        <dbReference type="Proteomes" id="UP001595891"/>
    </source>
</evidence>
<gene>
    <name evidence="2" type="ORF">ACFO8L_26205</name>
</gene>
<organism evidence="2 3">
    <name type="scientific">Sphaerisporangium corydalis</name>
    <dbReference type="NCBI Taxonomy" id="1441875"/>
    <lineage>
        <taxon>Bacteria</taxon>
        <taxon>Bacillati</taxon>
        <taxon>Actinomycetota</taxon>
        <taxon>Actinomycetes</taxon>
        <taxon>Streptosporangiales</taxon>
        <taxon>Streptosporangiaceae</taxon>
        <taxon>Sphaerisporangium</taxon>
    </lineage>
</organism>
<keyword evidence="1" id="KW-0812">Transmembrane</keyword>
<dbReference type="SUPFAM" id="SSF52833">
    <property type="entry name" value="Thioredoxin-like"/>
    <property type="match status" value="1"/>
</dbReference>
<sequence length="182" mass="19361">MPYVVAATVLVGIIGVANLVLTYGVIRRLREHSALLTIGPPRNDDFEQAKLPVGGSVADFEAITTDGLDLSRDGLTGETLVGFFARSCDSCAEELPRFVELAAGIRGGRDQVLAVVMEDGLDAGEMIGDLAGVARVVRAENPENAIVRAFQARAFPAFFFLDDGVVRAAEFRVGALPAWQPS</sequence>
<keyword evidence="1" id="KW-1133">Transmembrane helix</keyword>
<proteinExistence type="predicted"/>
<dbReference type="InterPro" id="IPR036249">
    <property type="entry name" value="Thioredoxin-like_sf"/>
</dbReference>
<dbReference type="Gene3D" id="3.40.30.10">
    <property type="entry name" value="Glutaredoxin"/>
    <property type="match status" value="1"/>
</dbReference>
<evidence type="ECO:0000313" key="2">
    <source>
        <dbReference type="EMBL" id="MFC4589607.1"/>
    </source>
</evidence>
<keyword evidence="3" id="KW-1185">Reference proteome</keyword>